<dbReference type="CDD" id="cd03784">
    <property type="entry name" value="GT1_Gtf-like"/>
    <property type="match status" value="1"/>
</dbReference>
<dbReference type="InterPro" id="IPR035595">
    <property type="entry name" value="UDP_glycos_trans_CS"/>
</dbReference>
<sequence>MAKPRAQKHTVILVPFPYQGHITPMLQLGALLHSQGFSVIVAHPDFNSPDPLNHPQFDFLPLDAGLSGMDTSFENVLAIISAFNRNCRAALVDFLVPMMKDEAKYGKISCIIYDVITSFGNTVADHFKIPSLVLSTCNAVYMQVLHTILQLQAQNQIPLPESRLLDQVPQLHALRYKDMGIPVTNKINNEVVEFLAMVTDLGSSVGVIWNSSDILDGIALSQLKKHYKLPFFPIGPFHKMAATSSTTSYIKEDRSCIAWLEKQSYNSVLYISLGSLAEIKAKELEETAWGLAGSGLPFLWVIRPGSVTGTEWTELLPKGFPEAVAGRGCIVKWAPQKEVLAHSSVGGFLSHCGWNSTLESISEGVPMICRPYFADQLANMRYITHVWNVGLELEEVENRGVIESIVTRVMVGDEGKDIRQRMLALKKCLDDSTQKGGSSYQCLNDLTDFICSFP</sequence>
<evidence type="ECO:0000256" key="3">
    <source>
        <dbReference type="ARBA" id="ARBA00022679"/>
    </source>
</evidence>
<evidence type="ECO:0000313" key="6">
    <source>
        <dbReference type="EMBL" id="QSB46665.1"/>
    </source>
</evidence>
<gene>
    <name evidence="6" type="primary">UGT76AB1</name>
</gene>
<dbReference type="SUPFAM" id="SSF53756">
    <property type="entry name" value="UDP-Glycosyltransferase/glycogen phosphorylase"/>
    <property type="match status" value="1"/>
</dbReference>
<keyword evidence="3 4" id="KW-0808">Transferase</keyword>
<comment type="similarity">
    <text evidence="1 4">Belongs to the UDP-glycosyltransferase family.</text>
</comment>
<evidence type="ECO:0000256" key="2">
    <source>
        <dbReference type="ARBA" id="ARBA00022676"/>
    </source>
</evidence>
<name>A0A896AHU4_9GENT</name>
<dbReference type="InterPro" id="IPR002213">
    <property type="entry name" value="UDP_glucos_trans"/>
</dbReference>
<protein>
    <recommendedName>
        <fullName evidence="5">Glycosyltransferase</fullName>
        <ecNumber evidence="5">2.4.1.-</ecNumber>
    </recommendedName>
</protein>
<dbReference type="GO" id="GO:0016138">
    <property type="term" value="P:glycoside biosynthetic process"/>
    <property type="evidence" value="ECO:0007669"/>
    <property type="project" value="UniProtKB-ARBA"/>
</dbReference>
<dbReference type="GO" id="GO:0080044">
    <property type="term" value="F:quercetin 7-O-glucosyltransferase activity"/>
    <property type="evidence" value="ECO:0007669"/>
    <property type="project" value="TreeGrafter"/>
</dbReference>
<reference evidence="6" key="1">
    <citation type="journal article" date="2020" name="Org. Chem. Front.">
        <title>Discovery and characterization of four glycosyltransferases involved in anthraquinone glycoside biosynthesis in Rubia yunnanensis.</title>
        <authorList>
            <person name="Yi S."/>
            <person name="Kuang T."/>
            <person name="Miao Y."/>
            <person name="Xu Y."/>
            <person name="Wang Z."/>
            <person name="Dong L.-B."/>
            <person name="Tan N."/>
        </authorList>
    </citation>
    <scope>NUCLEOTIDE SEQUENCE</scope>
    <source>
        <strain evidence="6">RyUGT4</strain>
        <tissue evidence="6">Root</tissue>
    </source>
</reference>
<proteinExistence type="evidence at transcript level"/>
<evidence type="ECO:0000256" key="5">
    <source>
        <dbReference type="RuleBase" id="RU362057"/>
    </source>
</evidence>
<dbReference type="AlphaFoldDB" id="A0A896AHU4"/>
<dbReference type="FunFam" id="3.40.50.2000:FF:000120">
    <property type="entry name" value="UDP-glycosyltransferase 76C1"/>
    <property type="match status" value="1"/>
</dbReference>
<dbReference type="EMBL" id="MT075681">
    <property type="protein sequence ID" value="QSB46665.1"/>
    <property type="molecule type" value="mRNA"/>
</dbReference>
<evidence type="ECO:0000256" key="4">
    <source>
        <dbReference type="RuleBase" id="RU003718"/>
    </source>
</evidence>
<accession>A0A896AHU4</accession>
<keyword evidence="2 4" id="KW-0328">Glycosyltransferase</keyword>
<dbReference type="PROSITE" id="PS00375">
    <property type="entry name" value="UDPGT"/>
    <property type="match status" value="1"/>
</dbReference>
<dbReference type="FunFam" id="3.40.50.2000:FF:000060">
    <property type="entry name" value="Glycosyltransferase"/>
    <property type="match status" value="1"/>
</dbReference>
<dbReference type="Pfam" id="PF00201">
    <property type="entry name" value="UDPGT"/>
    <property type="match status" value="1"/>
</dbReference>
<dbReference type="GO" id="GO:0080043">
    <property type="term" value="F:quercetin 3-O-glucosyltransferase activity"/>
    <property type="evidence" value="ECO:0007669"/>
    <property type="project" value="TreeGrafter"/>
</dbReference>
<dbReference type="PANTHER" id="PTHR11926">
    <property type="entry name" value="GLUCOSYL/GLUCURONOSYL TRANSFERASES"/>
    <property type="match status" value="1"/>
</dbReference>
<organism evidence="6">
    <name type="scientific">Rubia yunnanensis</name>
    <dbReference type="NCBI Taxonomy" id="1650721"/>
    <lineage>
        <taxon>Eukaryota</taxon>
        <taxon>Viridiplantae</taxon>
        <taxon>Streptophyta</taxon>
        <taxon>Embryophyta</taxon>
        <taxon>Tracheophyta</taxon>
        <taxon>Spermatophyta</taxon>
        <taxon>Magnoliopsida</taxon>
        <taxon>eudicotyledons</taxon>
        <taxon>Gunneridae</taxon>
        <taxon>Pentapetalae</taxon>
        <taxon>asterids</taxon>
        <taxon>lamiids</taxon>
        <taxon>Gentianales</taxon>
        <taxon>Rubiaceae</taxon>
        <taxon>Rubioideae</taxon>
        <taxon>Rubieae</taxon>
        <taxon>Rubia</taxon>
    </lineage>
</organism>
<dbReference type="PANTHER" id="PTHR11926:SF1374">
    <property type="entry name" value="UDP-GLYCOSYLTRANSFERASE 76F1-RELATED"/>
    <property type="match status" value="1"/>
</dbReference>
<dbReference type="Gene3D" id="3.40.50.2000">
    <property type="entry name" value="Glycogen Phosphorylase B"/>
    <property type="match status" value="2"/>
</dbReference>
<evidence type="ECO:0000256" key="1">
    <source>
        <dbReference type="ARBA" id="ARBA00009995"/>
    </source>
</evidence>
<dbReference type="EC" id="2.4.1.-" evidence="5"/>